<proteinExistence type="predicted"/>
<dbReference type="WBParaSite" id="Hba_10757">
    <property type="protein sequence ID" value="Hba_10757"/>
    <property type="gene ID" value="Hba_10757"/>
</dbReference>
<keyword evidence="1" id="KW-1185">Reference proteome</keyword>
<sequence>MIPFKRWRLTAGYPQENPTIDCDTNYCYCHILMSLGYILSDAVITNIMFDSIYATTWTVL</sequence>
<organism evidence="1 2">
    <name type="scientific">Heterorhabditis bacteriophora</name>
    <name type="common">Entomopathogenic nematode worm</name>
    <dbReference type="NCBI Taxonomy" id="37862"/>
    <lineage>
        <taxon>Eukaryota</taxon>
        <taxon>Metazoa</taxon>
        <taxon>Ecdysozoa</taxon>
        <taxon>Nematoda</taxon>
        <taxon>Chromadorea</taxon>
        <taxon>Rhabditida</taxon>
        <taxon>Rhabditina</taxon>
        <taxon>Rhabditomorpha</taxon>
        <taxon>Strongyloidea</taxon>
        <taxon>Heterorhabditidae</taxon>
        <taxon>Heterorhabditis</taxon>
    </lineage>
</organism>
<name>A0A1I7WZZ9_HETBA</name>
<evidence type="ECO:0000313" key="2">
    <source>
        <dbReference type="WBParaSite" id="Hba_10757"/>
    </source>
</evidence>
<dbReference type="AlphaFoldDB" id="A0A1I7WZZ9"/>
<reference evidence="2" key="1">
    <citation type="submission" date="2016-11" db="UniProtKB">
        <authorList>
            <consortium name="WormBaseParasite"/>
        </authorList>
    </citation>
    <scope>IDENTIFICATION</scope>
</reference>
<accession>A0A1I7WZZ9</accession>
<dbReference type="Proteomes" id="UP000095283">
    <property type="component" value="Unplaced"/>
</dbReference>
<protein>
    <submittedName>
        <fullName evidence="2">Ion_trans domain-containing protein</fullName>
    </submittedName>
</protein>
<evidence type="ECO:0000313" key="1">
    <source>
        <dbReference type="Proteomes" id="UP000095283"/>
    </source>
</evidence>